<feature type="transmembrane region" description="Helical" evidence="1">
    <location>
        <begin position="275"/>
        <end position="292"/>
    </location>
</feature>
<feature type="transmembrane region" description="Helical" evidence="1">
    <location>
        <begin position="779"/>
        <end position="798"/>
    </location>
</feature>
<feature type="transmembrane region" description="Helical" evidence="1">
    <location>
        <begin position="893"/>
        <end position="912"/>
    </location>
</feature>
<keyword evidence="1" id="KW-0472">Membrane</keyword>
<organism evidence="2 3">
    <name type="scientific">Dictyobacter formicarum</name>
    <dbReference type="NCBI Taxonomy" id="2778368"/>
    <lineage>
        <taxon>Bacteria</taxon>
        <taxon>Bacillati</taxon>
        <taxon>Chloroflexota</taxon>
        <taxon>Ktedonobacteria</taxon>
        <taxon>Ktedonobacterales</taxon>
        <taxon>Dictyobacteraceae</taxon>
        <taxon>Dictyobacter</taxon>
    </lineage>
</organism>
<name>A0ABQ3VKB6_9CHLR</name>
<feature type="transmembrane region" description="Helical" evidence="1">
    <location>
        <begin position="1098"/>
        <end position="1118"/>
    </location>
</feature>
<dbReference type="RefSeq" id="WP_201363779.1">
    <property type="nucleotide sequence ID" value="NZ_BNJJ01000011.1"/>
</dbReference>
<reference evidence="2 3" key="1">
    <citation type="journal article" date="2021" name="Int. J. Syst. Evol. Microbiol.">
        <title>Reticulibacter mediterranei gen. nov., sp. nov., within the new family Reticulibacteraceae fam. nov., and Ktedonospora formicarum gen. nov., sp. nov., Ktedonobacter robiniae sp. nov., Dictyobacter formicarum sp. nov. and Dictyobacter arantiisoli sp. nov., belonging to the class Ktedonobacteria.</title>
        <authorList>
            <person name="Yabe S."/>
            <person name="Zheng Y."/>
            <person name="Wang C.M."/>
            <person name="Sakai Y."/>
            <person name="Abe K."/>
            <person name="Yokota A."/>
            <person name="Donadio S."/>
            <person name="Cavaletti L."/>
            <person name="Monciardini P."/>
        </authorList>
    </citation>
    <scope>NUCLEOTIDE SEQUENCE [LARGE SCALE GENOMIC DNA]</scope>
    <source>
        <strain evidence="2 3">SOSP1-9</strain>
    </source>
</reference>
<feature type="transmembrane region" description="Helical" evidence="1">
    <location>
        <begin position="853"/>
        <end position="873"/>
    </location>
</feature>
<feature type="transmembrane region" description="Helical" evidence="1">
    <location>
        <begin position="700"/>
        <end position="724"/>
    </location>
</feature>
<feature type="transmembrane region" description="Helical" evidence="1">
    <location>
        <begin position="541"/>
        <end position="559"/>
    </location>
</feature>
<feature type="transmembrane region" description="Helical" evidence="1">
    <location>
        <begin position="617"/>
        <end position="633"/>
    </location>
</feature>
<feature type="transmembrane region" description="Helical" evidence="1">
    <location>
        <begin position="1045"/>
        <end position="1068"/>
    </location>
</feature>
<feature type="transmembrane region" description="Helical" evidence="1">
    <location>
        <begin position="511"/>
        <end position="535"/>
    </location>
</feature>
<feature type="transmembrane region" description="Helical" evidence="1">
    <location>
        <begin position="1130"/>
        <end position="1150"/>
    </location>
</feature>
<comment type="caution">
    <text evidence="2">The sequence shown here is derived from an EMBL/GenBank/DDBJ whole genome shotgun (WGS) entry which is preliminary data.</text>
</comment>
<evidence type="ECO:0000313" key="2">
    <source>
        <dbReference type="EMBL" id="GHO86124.1"/>
    </source>
</evidence>
<evidence type="ECO:0000256" key="1">
    <source>
        <dbReference type="SAM" id="Phobius"/>
    </source>
</evidence>
<evidence type="ECO:0000313" key="3">
    <source>
        <dbReference type="Proteomes" id="UP000635565"/>
    </source>
</evidence>
<keyword evidence="3" id="KW-1185">Reference proteome</keyword>
<feature type="transmembrane region" description="Helical" evidence="1">
    <location>
        <begin position="1268"/>
        <end position="1286"/>
    </location>
</feature>
<feature type="transmembrane region" description="Helical" evidence="1">
    <location>
        <begin position="731"/>
        <end position="747"/>
    </location>
</feature>
<feature type="transmembrane region" description="Helical" evidence="1">
    <location>
        <begin position="376"/>
        <end position="393"/>
    </location>
</feature>
<gene>
    <name evidence="2" type="ORF">KSZ_41300</name>
</gene>
<feature type="transmembrane region" description="Helical" evidence="1">
    <location>
        <begin position="918"/>
        <end position="940"/>
    </location>
</feature>
<feature type="transmembrane region" description="Helical" evidence="1">
    <location>
        <begin position="226"/>
        <end position="244"/>
    </location>
</feature>
<feature type="transmembrane region" description="Helical" evidence="1">
    <location>
        <begin position="1022"/>
        <end position="1039"/>
    </location>
</feature>
<feature type="transmembrane region" description="Helical" evidence="1">
    <location>
        <begin position="479"/>
        <end position="499"/>
    </location>
</feature>
<feature type="transmembrane region" description="Helical" evidence="1">
    <location>
        <begin position="591"/>
        <end position="610"/>
    </location>
</feature>
<feature type="transmembrane region" description="Helical" evidence="1">
    <location>
        <begin position="639"/>
        <end position="656"/>
    </location>
</feature>
<feature type="transmembrane region" description="Helical" evidence="1">
    <location>
        <begin position="1241"/>
        <end position="1262"/>
    </location>
</feature>
<dbReference type="Proteomes" id="UP000635565">
    <property type="component" value="Unassembled WGS sequence"/>
</dbReference>
<feature type="transmembrane region" description="Helical" evidence="1">
    <location>
        <begin position="827"/>
        <end position="847"/>
    </location>
</feature>
<feature type="transmembrane region" description="Helical" evidence="1">
    <location>
        <begin position="1315"/>
        <end position="1338"/>
    </location>
</feature>
<feature type="transmembrane region" description="Helical" evidence="1">
    <location>
        <begin position="947"/>
        <end position="976"/>
    </location>
</feature>
<proteinExistence type="predicted"/>
<keyword evidence="1" id="KW-0812">Transmembrane</keyword>
<feature type="transmembrane region" description="Helical" evidence="1">
    <location>
        <begin position="804"/>
        <end position="820"/>
    </location>
</feature>
<feature type="transmembrane region" description="Helical" evidence="1">
    <location>
        <begin position="988"/>
        <end position="1010"/>
    </location>
</feature>
<sequence>MDLHASRCDCCGLPIAGNENECLRCGYPMEHSKEKAFLTGAIRDLARVAAHGGAAITVSALLSRYQRRLDYLASLDVQNQEQPAGRSASTVTTSTRPVEVKQPVVPVASQQVPSANQPIKPAVPQRAFSFHAFFADQSINIVASLGAFLILVGSLSFIATTPDRLMAFLVLLGVHIFFGATGAITFRFPHVRTVAIIYTAIFALQIPLLGFSFYRLISQGQLSSSTLIAISAAYATLAYSSLAIYQRFKPFGYLAAVALAITDLAVASALQLSFWWWPGAFLLLAFPLLCFVNRPGSPKLYNERLEILRLPGLALMYSAVLGTLVLGGLLDATSFLVHQAFHNVIEFEGRLSMTMYALLLLAWVCLFIWRSQRYGGARLLPYLFLAFVFSLLYTSLASTVGYMLVMTLVAALYWWVARISAQRSWPIKSMNLQLDVLVLILVLLTAYNSDPNLLVQMFVRAYGSPHFIDMPSTFEIDGWWPIKLCSVVIGSIALFGVVVNHVGWQKVPERFVALWCWLLLLSGLLLHIVQIQLLLWTNSSLIWGLCIFAIGWAVVAALVQRQASGPWAYPLAVLALWIACESLFLCFGLPSGSVVLLLLLYVFTSYVLALYMKLDNWLLLPVGFALISLFALVHQPLPFLGLGLLMPLLAAGCAHWEKLHQPVRVNGATLVNRTWPLYLLGLLYSVAFAFYDYNAPQHALAAWISLPGLLSIEMAMLALTWYAAAVIEREGWLLGVATALAVLSMSIPTNQFWWLAGIAIGVLLLAAVISRVFSLKWALPWYVVAISAALAMEIQAGGQGWSQAASWVLLGFAVLTYLAGVAERNELLQLILLWTFAVLACWAVYAAGLVGDLYRPPLLTLAFAGVGLGIRYVRFGFEETTGKQRILQVRHVLPVYATAIFGAVLTGVQGLLHGVNAPFYAAVPLLLFVFALTAYGISLLERRKQGLWLVALFAFWGVLLLPSIVNCSSIVVLPAIGNVSCQMQTQLALFALASSVLLCSALGVVVLRLLKLLAGSSLQAWGWIWYIIALGSMISTCIWCETQGAVIPLSLLLLTLSMFTVLAVIIMLMERVPELIILATLLAAWTILHLVIGQWNQLGLLCLLFCLVFASQFGWRLLVPGNALIPADLLTSGVALIGQLLVVLCSFVLMVNGGQASHIGAGSLAVFAGLILWWGQLQHDLPRQKLLRYIAGFLCSLAVSWELYTLGQTEPTILCTTPAVYLIIISPFIGRDVQLQQHQILGQICSIVGAMLLLGPTLWLSFQHTNVGPSLLLAGESITLLLLGFITRIRFFVLSSAALVIVTAIHVLFLPSLGIPTFLALFLLGILLVVLATTLLLVRPRLAAFWANAE</sequence>
<feature type="transmembrane region" description="Helical" evidence="1">
    <location>
        <begin position="1291"/>
        <end position="1309"/>
    </location>
</feature>
<feature type="transmembrane region" description="Helical" evidence="1">
    <location>
        <begin position="399"/>
        <end position="417"/>
    </location>
</feature>
<feature type="transmembrane region" description="Helical" evidence="1">
    <location>
        <begin position="753"/>
        <end position="772"/>
    </location>
</feature>
<feature type="transmembrane region" description="Helical" evidence="1">
    <location>
        <begin position="677"/>
        <end position="694"/>
    </location>
</feature>
<feature type="transmembrane region" description="Helical" evidence="1">
    <location>
        <begin position="1156"/>
        <end position="1174"/>
    </location>
</feature>
<feature type="transmembrane region" description="Helical" evidence="1">
    <location>
        <begin position="350"/>
        <end position="369"/>
    </location>
</feature>
<feature type="transmembrane region" description="Helical" evidence="1">
    <location>
        <begin position="251"/>
        <end position="269"/>
    </location>
</feature>
<accession>A0ABQ3VKB6</accession>
<feature type="transmembrane region" description="Helical" evidence="1">
    <location>
        <begin position="193"/>
        <end position="214"/>
    </location>
</feature>
<feature type="transmembrane region" description="Helical" evidence="1">
    <location>
        <begin position="313"/>
        <end position="330"/>
    </location>
</feature>
<feature type="transmembrane region" description="Helical" evidence="1">
    <location>
        <begin position="139"/>
        <end position="159"/>
    </location>
</feature>
<dbReference type="EMBL" id="BNJJ01000011">
    <property type="protein sequence ID" value="GHO86124.1"/>
    <property type="molecule type" value="Genomic_DNA"/>
</dbReference>
<feature type="transmembrane region" description="Helical" evidence="1">
    <location>
        <begin position="566"/>
        <end position="585"/>
    </location>
</feature>
<protein>
    <recommendedName>
        <fullName evidence="4">DUF2157 domain-containing protein</fullName>
    </recommendedName>
</protein>
<keyword evidence="1" id="KW-1133">Transmembrane helix</keyword>
<evidence type="ECO:0008006" key="4">
    <source>
        <dbReference type="Google" id="ProtNLM"/>
    </source>
</evidence>
<feature type="transmembrane region" description="Helical" evidence="1">
    <location>
        <begin position="165"/>
        <end position="186"/>
    </location>
</feature>
<feature type="transmembrane region" description="Helical" evidence="1">
    <location>
        <begin position="1075"/>
        <end position="1092"/>
    </location>
</feature>